<protein>
    <submittedName>
        <fullName evidence="2">Archaellum component FlaC</fullName>
    </submittedName>
</protein>
<name>A0A840CHX5_9BACT</name>
<keyword evidence="1" id="KW-0175">Coiled coil</keyword>
<dbReference type="Proteomes" id="UP000555103">
    <property type="component" value="Unassembled WGS sequence"/>
</dbReference>
<dbReference type="EMBL" id="JACIEP010000002">
    <property type="protein sequence ID" value="MBB4034896.1"/>
    <property type="molecule type" value="Genomic_DNA"/>
</dbReference>
<gene>
    <name evidence="2" type="ORF">GGR21_000783</name>
</gene>
<evidence type="ECO:0000313" key="3">
    <source>
        <dbReference type="Proteomes" id="UP000555103"/>
    </source>
</evidence>
<dbReference type="RefSeq" id="WP_183305832.1">
    <property type="nucleotide sequence ID" value="NZ_JACIEP010000002.1"/>
</dbReference>
<comment type="caution">
    <text evidence="2">The sequence shown here is derived from an EMBL/GenBank/DDBJ whole genome shotgun (WGS) entry which is preliminary data.</text>
</comment>
<evidence type="ECO:0000256" key="1">
    <source>
        <dbReference type="SAM" id="Coils"/>
    </source>
</evidence>
<evidence type="ECO:0000313" key="2">
    <source>
        <dbReference type="EMBL" id="MBB4034896.1"/>
    </source>
</evidence>
<sequence length="108" mass="12323">MVSLATLRQTKRKAGAEAEKAIAEARADEIKNVDAAIMIWRKLAEDMSDKYNDMSNKCEALSRSVENLTTEVNRLRLTNNRIIRLLDKITPENLEHVVAEIKQELNKD</sequence>
<keyword evidence="3" id="KW-1185">Reference proteome</keyword>
<dbReference type="AlphaFoldDB" id="A0A840CHX5"/>
<proteinExistence type="predicted"/>
<accession>A0A840CHX5</accession>
<feature type="coiled-coil region" evidence="1">
    <location>
        <begin position="4"/>
        <end position="78"/>
    </location>
</feature>
<reference evidence="2 3" key="1">
    <citation type="submission" date="2020-08" db="EMBL/GenBank/DDBJ databases">
        <title>Genomic Encyclopedia of Type Strains, Phase IV (KMG-IV): sequencing the most valuable type-strain genomes for metagenomic binning, comparative biology and taxonomic classification.</title>
        <authorList>
            <person name="Goeker M."/>
        </authorList>
    </citation>
    <scope>NUCLEOTIDE SEQUENCE [LARGE SCALE GENOMIC DNA]</scope>
    <source>
        <strain evidence="2 3">DSM 104969</strain>
    </source>
</reference>
<organism evidence="2 3">
    <name type="scientific">Dysgonomonas hofstadii</name>
    <dbReference type="NCBI Taxonomy" id="637886"/>
    <lineage>
        <taxon>Bacteria</taxon>
        <taxon>Pseudomonadati</taxon>
        <taxon>Bacteroidota</taxon>
        <taxon>Bacteroidia</taxon>
        <taxon>Bacteroidales</taxon>
        <taxon>Dysgonomonadaceae</taxon>
        <taxon>Dysgonomonas</taxon>
    </lineage>
</organism>